<dbReference type="InterPro" id="IPR000843">
    <property type="entry name" value="HTH_LacI"/>
</dbReference>
<dbReference type="GO" id="GO:0030313">
    <property type="term" value="C:cell envelope"/>
    <property type="evidence" value="ECO:0007669"/>
    <property type="project" value="UniProtKB-SubCell"/>
</dbReference>
<dbReference type="PANTHER" id="PTHR46847">
    <property type="entry name" value="D-ALLOSE-BINDING PERIPLASMIC PROTEIN-RELATED"/>
    <property type="match status" value="1"/>
</dbReference>
<dbReference type="RefSeq" id="WP_140170559.1">
    <property type="nucleotide sequence ID" value="NZ_CAHPQZ010000004.1"/>
</dbReference>
<feature type="domain" description="HTH lacI-type" evidence="4">
    <location>
        <begin position="5"/>
        <end position="47"/>
    </location>
</feature>
<reference evidence="5" key="1">
    <citation type="submission" date="2021-06" db="EMBL/GenBank/DDBJ databases">
        <title>Emergence of genetically related NDM-1-producing Providencia rettgeri strains in Argentina.</title>
        <authorList>
            <person name="Pasteran F."/>
            <person name="Meo A."/>
            <person name="Gomez S."/>
            <person name="Derdoy L."/>
            <person name="Albronoz E."/>
            <person name="Faccone D."/>
            <person name="Guerriero L."/>
            <person name="Archuby D."/>
            <person name="Tarzia A."/>
            <person name="Lopez M."/>
            <person name="Corso A."/>
        </authorList>
    </citation>
    <scope>NUCLEOTIDE SEQUENCE</scope>
    <source>
        <strain evidence="5">PreM15628</strain>
    </source>
</reference>
<dbReference type="Proteomes" id="UP000682358">
    <property type="component" value="Chromosome"/>
</dbReference>
<proteinExistence type="inferred from homology"/>
<evidence type="ECO:0000256" key="2">
    <source>
        <dbReference type="ARBA" id="ARBA00007639"/>
    </source>
</evidence>
<dbReference type="GO" id="GO:0006355">
    <property type="term" value="P:regulation of DNA-templated transcription"/>
    <property type="evidence" value="ECO:0007669"/>
    <property type="project" value="InterPro"/>
</dbReference>
<dbReference type="AlphaFoldDB" id="A0AAJ4NGG2"/>
<keyword evidence="5" id="KW-0238">DNA-binding</keyword>
<gene>
    <name evidence="5" type="ORF">KOF27_11050</name>
</gene>
<dbReference type="Gene3D" id="3.40.50.2300">
    <property type="match status" value="2"/>
</dbReference>
<accession>A0AAJ4NGG2</accession>
<protein>
    <submittedName>
        <fullName evidence="5">LacI family DNA-binding transcriptional regulator</fullName>
    </submittedName>
</protein>
<comment type="subcellular location">
    <subcellularLocation>
        <location evidence="1">Cell envelope</location>
    </subcellularLocation>
</comment>
<dbReference type="PANTHER" id="PTHR46847:SF1">
    <property type="entry name" value="D-ALLOSE-BINDING PERIPLASMIC PROTEIN-RELATED"/>
    <property type="match status" value="1"/>
</dbReference>
<dbReference type="CDD" id="cd01392">
    <property type="entry name" value="HTH_LacI"/>
    <property type="match status" value="1"/>
</dbReference>
<evidence type="ECO:0000313" key="5">
    <source>
        <dbReference type="EMBL" id="QWQ19192.1"/>
    </source>
</evidence>
<dbReference type="Pfam" id="PF13407">
    <property type="entry name" value="Peripla_BP_4"/>
    <property type="match status" value="1"/>
</dbReference>
<dbReference type="Pfam" id="PF00356">
    <property type="entry name" value="LacI"/>
    <property type="match status" value="1"/>
</dbReference>
<dbReference type="InterPro" id="IPR010982">
    <property type="entry name" value="Lambda_DNA-bd_dom_sf"/>
</dbReference>
<dbReference type="CDD" id="cd06307">
    <property type="entry name" value="PBP1_sugar_binding"/>
    <property type="match status" value="1"/>
</dbReference>
<dbReference type="SMART" id="SM00354">
    <property type="entry name" value="HTH_LACI"/>
    <property type="match status" value="1"/>
</dbReference>
<sequence>MSRKTTLQQVAEAAGVSLSTVDRVLNQRGGVNPKKQAKVLEWAHRLNIDRTLFRSYMPILRVAVLMQSPKNPFYKGLRDAFTDASTQLPERRIHFFLHYLDVNDTAKTVEQVMQIPKSYDALVVISPQYDALVHVLRKIANLIPILTLATDIPNCGRIAYIGPDNRQMGRTAGELMGRFMGSQGGDVVIVLGLNEFIGQGEREIGFRNVLRERFPQCSVTRCLESEENSIKAGEMVRDVLRKEPSIRGIYNVTSGNSQIASALQIMGLHNVVTLITHELSDRRIQMLREGVIDAILDQNPQLEVRRVMDILSDHFKRDKIQIPIDGFTRFDIYIRENCPQY</sequence>
<dbReference type="EMBL" id="CP076405">
    <property type="protein sequence ID" value="QWQ19192.1"/>
    <property type="molecule type" value="Genomic_DNA"/>
</dbReference>
<keyword evidence="3" id="KW-0732">Signal</keyword>
<dbReference type="SUPFAM" id="SSF47413">
    <property type="entry name" value="lambda repressor-like DNA-binding domains"/>
    <property type="match status" value="1"/>
</dbReference>
<dbReference type="GO" id="GO:0003677">
    <property type="term" value="F:DNA binding"/>
    <property type="evidence" value="ECO:0007669"/>
    <property type="project" value="UniProtKB-KW"/>
</dbReference>
<evidence type="ECO:0000313" key="6">
    <source>
        <dbReference type="Proteomes" id="UP000682358"/>
    </source>
</evidence>
<organism evidence="5 6">
    <name type="scientific">Providencia rettgeri</name>
    <dbReference type="NCBI Taxonomy" id="587"/>
    <lineage>
        <taxon>Bacteria</taxon>
        <taxon>Pseudomonadati</taxon>
        <taxon>Pseudomonadota</taxon>
        <taxon>Gammaproteobacteria</taxon>
        <taxon>Enterobacterales</taxon>
        <taxon>Morganellaceae</taxon>
        <taxon>Providencia</taxon>
    </lineage>
</organism>
<dbReference type="GO" id="GO:0055085">
    <property type="term" value="P:transmembrane transport"/>
    <property type="evidence" value="ECO:0007669"/>
    <property type="project" value="UniProtKB-ARBA"/>
</dbReference>
<dbReference type="InterPro" id="IPR025997">
    <property type="entry name" value="SBP_2_dom"/>
</dbReference>
<dbReference type="PROSITE" id="PS50932">
    <property type="entry name" value="HTH_LACI_2"/>
    <property type="match status" value="1"/>
</dbReference>
<dbReference type="SUPFAM" id="SSF53822">
    <property type="entry name" value="Periplasmic binding protein-like I"/>
    <property type="match status" value="1"/>
</dbReference>
<dbReference type="InterPro" id="IPR028082">
    <property type="entry name" value="Peripla_BP_I"/>
</dbReference>
<name>A0AAJ4NGG2_PRORE</name>
<evidence type="ECO:0000256" key="3">
    <source>
        <dbReference type="ARBA" id="ARBA00022729"/>
    </source>
</evidence>
<evidence type="ECO:0000256" key="1">
    <source>
        <dbReference type="ARBA" id="ARBA00004196"/>
    </source>
</evidence>
<comment type="similarity">
    <text evidence="2">Belongs to the bacterial solute-binding protein 2 family.</text>
</comment>
<evidence type="ECO:0000259" key="4">
    <source>
        <dbReference type="PROSITE" id="PS50932"/>
    </source>
</evidence>
<dbReference type="Gene3D" id="1.10.260.40">
    <property type="entry name" value="lambda repressor-like DNA-binding domains"/>
    <property type="match status" value="1"/>
</dbReference>
<dbReference type="GO" id="GO:0030246">
    <property type="term" value="F:carbohydrate binding"/>
    <property type="evidence" value="ECO:0007669"/>
    <property type="project" value="UniProtKB-ARBA"/>
</dbReference>